<reference evidence="7 8" key="1">
    <citation type="submission" date="2016-10" db="EMBL/GenBank/DDBJ databases">
        <authorList>
            <person name="de Groot N.N."/>
        </authorList>
    </citation>
    <scope>NUCLEOTIDE SEQUENCE [LARGE SCALE GENOMIC DNA]</scope>
    <source>
        <strain evidence="7 8">CGMCC 1.11156</strain>
    </source>
</reference>
<feature type="domain" description="GH26" evidence="6">
    <location>
        <begin position="77"/>
        <end position="379"/>
    </location>
</feature>
<evidence type="ECO:0000256" key="2">
    <source>
        <dbReference type="ARBA" id="ARBA00022801"/>
    </source>
</evidence>
<accession>A0A1I3NQ66</accession>
<dbReference type="STRING" id="1005945.SAMN05216561_11862"/>
<gene>
    <name evidence="7" type="ORF">SAMN05216561_11862</name>
</gene>
<evidence type="ECO:0000256" key="1">
    <source>
        <dbReference type="ARBA" id="ARBA00007754"/>
    </source>
</evidence>
<evidence type="ECO:0000313" key="8">
    <source>
        <dbReference type="Proteomes" id="UP000198649"/>
    </source>
</evidence>
<comment type="similarity">
    <text evidence="1 4">Belongs to the glycosyl hydrolase 26 family.</text>
</comment>
<feature type="compositionally biased region" description="Gly residues" evidence="5">
    <location>
        <begin position="1"/>
        <end position="10"/>
    </location>
</feature>
<dbReference type="InterPro" id="IPR022790">
    <property type="entry name" value="GH26_dom"/>
</dbReference>
<dbReference type="GO" id="GO:0016985">
    <property type="term" value="F:mannan endo-1,4-beta-mannosidase activity"/>
    <property type="evidence" value="ECO:0007669"/>
    <property type="project" value="InterPro"/>
</dbReference>
<evidence type="ECO:0000259" key="6">
    <source>
        <dbReference type="PROSITE" id="PS51764"/>
    </source>
</evidence>
<proteinExistence type="inferred from homology"/>
<dbReference type="PROSITE" id="PS51764">
    <property type="entry name" value="GH26"/>
    <property type="match status" value="1"/>
</dbReference>
<feature type="compositionally biased region" description="Low complexity" evidence="5">
    <location>
        <begin position="54"/>
        <end position="70"/>
    </location>
</feature>
<name>A0A1I3NQ66_9ACTN</name>
<organism evidence="7 8">
    <name type="scientific">Nocardioides psychrotolerans</name>
    <dbReference type="NCBI Taxonomy" id="1005945"/>
    <lineage>
        <taxon>Bacteria</taxon>
        <taxon>Bacillati</taxon>
        <taxon>Actinomycetota</taxon>
        <taxon>Actinomycetes</taxon>
        <taxon>Propionibacteriales</taxon>
        <taxon>Nocardioidaceae</taxon>
        <taxon>Nocardioides</taxon>
    </lineage>
</organism>
<evidence type="ECO:0000256" key="4">
    <source>
        <dbReference type="PROSITE-ProRule" id="PRU01100"/>
    </source>
</evidence>
<dbReference type="InterPro" id="IPR000805">
    <property type="entry name" value="Glyco_hydro_26"/>
</dbReference>
<sequence length="397" mass="41826">MLAVLLGGGSVALLTGSDGDDQPSASTSPSGTPLPSPSPTPEPTPEPTSPAPTPSTTVTPTPDCTPDVPLVDADATPEARCLAQALDGWQRDGLMGVGQQLNLSNEAYQAPLRQLGGRSVALVGFDLQELEEGEGFGFYEPPVQRLLQLAADGVVLTASWHTPNPDSGLDARDRRWTDLAALLQPETPQAVAFWADYDAKLELLGRLQSGDDGLLQPAAVLFRPLHEANGDWFWWGQPDPETYRALWAAMQERAADAGVHNIVWGWSANVASHDGITDPLTLVPDSVDLVGIDSYDPVGDGSGQADPLDLNGLADLAADHPRTAVTEVGPHGSTDGDWDPTVIARSALAVGVRPTYALLWFDDGDGADGYTGAKQISSLRGGRDWLDSCTDGLCPLS</sequence>
<dbReference type="SUPFAM" id="SSF51445">
    <property type="entry name" value="(Trans)glycosidases"/>
    <property type="match status" value="1"/>
</dbReference>
<evidence type="ECO:0000313" key="7">
    <source>
        <dbReference type="EMBL" id="SFJ10906.1"/>
    </source>
</evidence>
<evidence type="ECO:0000256" key="5">
    <source>
        <dbReference type="SAM" id="MobiDB-lite"/>
    </source>
</evidence>
<dbReference type="PANTHER" id="PTHR40079:SF4">
    <property type="entry name" value="GH26 DOMAIN-CONTAINING PROTEIN-RELATED"/>
    <property type="match status" value="1"/>
</dbReference>
<dbReference type="AlphaFoldDB" id="A0A1I3NQ66"/>
<protein>
    <submittedName>
        <fullName evidence="7">Glycosyl hydrolase family 26</fullName>
    </submittedName>
</protein>
<feature type="active site" description="Proton donor" evidence="4">
    <location>
        <position position="227"/>
    </location>
</feature>
<keyword evidence="2 4" id="KW-0378">Hydrolase</keyword>
<dbReference type="Gene3D" id="3.20.20.80">
    <property type="entry name" value="Glycosidases"/>
    <property type="match status" value="1"/>
</dbReference>
<feature type="region of interest" description="Disordered" evidence="5">
    <location>
        <begin position="1"/>
        <end position="71"/>
    </location>
</feature>
<keyword evidence="3 4" id="KW-0326">Glycosidase</keyword>
<dbReference type="Pfam" id="PF02156">
    <property type="entry name" value="Glyco_hydro_26"/>
    <property type="match status" value="1"/>
</dbReference>
<dbReference type="GO" id="GO:0006080">
    <property type="term" value="P:substituted mannan metabolic process"/>
    <property type="evidence" value="ECO:0007669"/>
    <property type="project" value="InterPro"/>
</dbReference>
<evidence type="ECO:0000256" key="3">
    <source>
        <dbReference type="ARBA" id="ARBA00023295"/>
    </source>
</evidence>
<feature type="compositionally biased region" description="Low complexity" evidence="5">
    <location>
        <begin position="11"/>
        <end position="31"/>
    </location>
</feature>
<dbReference type="PRINTS" id="PR00739">
    <property type="entry name" value="GLHYDRLASE26"/>
</dbReference>
<dbReference type="Proteomes" id="UP000198649">
    <property type="component" value="Unassembled WGS sequence"/>
</dbReference>
<dbReference type="PANTHER" id="PTHR40079">
    <property type="entry name" value="MANNAN ENDO-1,4-BETA-MANNOSIDASE E-RELATED"/>
    <property type="match status" value="1"/>
</dbReference>
<feature type="compositionally biased region" description="Pro residues" evidence="5">
    <location>
        <begin position="32"/>
        <end position="53"/>
    </location>
</feature>
<dbReference type="InterPro" id="IPR017853">
    <property type="entry name" value="GH"/>
</dbReference>
<keyword evidence="8" id="KW-1185">Reference proteome</keyword>
<feature type="active site" description="Nucleophile" evidence="4">
    <location>
        <position position="327"/>
    </location>
</feature>
<dbReference type="EMBL" id="FOQG01000018">
    <property type="protein sequence ID" value="SFJ10906.1"/>
    <property type="molecule type" value="Genomic_DNA"/>
</dbReference>